<dbReference type="AlphaFoldDB" id="A0A4Q4T7Y6"/>
<dbReference type="PANTHER" id="PTHR36922:SF1">
    <property type="entry name" value="DUF1993 DOMAIN-CONTAINING PROTEIN"/>
    <property type="match status" value="1"/>
</dbReference>
<sequence>MSSLYSISIPVLINSLTATSAVLKKGGEHAREKGIAISEYLDARIYEDMLPLSQQIRIVCGAARRAVERLTGAAPPDFDAEKERATLEEWLAVVDETLEILRGVDPGAVNGKEQTRVPCMLGPEKYEGALVDYVHGYPIPTVYFHVNMIYAILRGKGVPLGKWDYLAPFMQNFTKV</sequence>
<accession>A0A4Q4T7Y6</accession>
<dbReference type="Gene3D" id="1.20.120.450">
    <property type="entry name" value="dinb family like domain"/>
    <property type="match status" value="1"/>
</dbReference>
<reference evidence="1 2" key="1">
    <citation type="submission" date="2018-06" db="EMBL/GenBank/DDBJ databases">
        <title>Complete Genomes of Monosporascus.</title>
        <authorList>
            <person name="Robinson A.J."/>
            <person name="Natvig D.O."/>
        </authorList>
    </citation>
    <scope>NUCLEOTIDE SEQUENCE [LARGE SCALE GENOMIC DNA]</scope>
    <source>
        <strain evidence="1 2">CBS 110550</strain>
    </source>
</reference>
<dbReference type="EMBL" id="QJNU01000392">
    <property type="protein sequence ID" value="RYP00361.1"/>
    <property type="molecule type" value="Genomic_DNA"/>
</dbReference>
<proteinExistence type="predicted"/>
<gene>
    <name evidence="1" type="ORF">DL764_006533</name>
</gene>
<dbReference type="OrthoDB" id="3724345at2759"/>
<dbReference type="Proteomes" id="UP000293360">
    <property type="component" value="Unassembled WGS sequence"/>
</dbReference>
<comment type="caution">
    <text evidence="1">The sequence shown here is derived from an EMBL/GenBank/DDBJ whole genome shotgun (WGS) entry which is preliminary data.</text>
</comment>
<dbReference type="PANTHER" id="PTHR36922">
    <property type="entry name" value="BLL2446 PROTEIN"/>
    <property type="match status" value="1"/>
</dbReference>
<evidence type="ECO:0000313" key="2">
    <source>
        <dbReference type="Proteomes" id="UP000293360"/>
    </source>
</evidence>
<name>A0A4Q4T7Y6_9PEZI</name>
<dbReference type="STRING" id="155417.A0A4Q4T7Y6"/>
<dbReference type="InterPro" id="IPR034660">
    <property type="entry name" value="DinB/YfiT-like"/>
</dbReference>
<evidence type="ECO:0008006" key="3">
    <source>
        <dbReference type="Google" id="ProtNLM"/>
    </source>
</evidence>
<dbReference type="InterPro" id="IPR018531">
    <property type="entry name" value="DUF1993"/>
</dbReference>
<evidence type="ECO:0000313" key="1">
    <source>
        <dbReference type="EMBL" id="RYP00361.1"/>
    </source>
</evidence>
<dbReference type="Pfam" id="PF09351">
    <property type="entry name" value="DUF1993"/>
    <property type="match status" value="1"/>
</dbReference>
<organism evidence="1 2">
    <name type="scientific">Monosporascus ibericus</name>
    <dbReference type="NCBI Taxonomy" id="155417"/>
    <lineage>
        <taxon>Eukaryota</taxon>
        <taxon>Fungi</taxon>
        <taxon>Dikarya</taxon>
        <taxon>Ascomycota</taxon>
        <taxon>Pezizomycotina</taxon>
        <taxon>Sordariomycetes</taxon>
        <taxon>Xylariomycetidae</taxon>
        <taxon>Xylariales</taxon>
        <taxon>Xylariales incertae sedis</taxon>
        <taxon>Monosporascus</taxon>
    </lineage>
</organism>
<protein>
    <recommendedName>
        <fullName evidence="3">DUF1993 domain-containing protein</fullName>
    </recommendedName>
</protein>
<dbReference type="SUPFAM" id="SSF109854">
    <property type="entry name" value="DinB/YfiT-like putative metalloenzymes"/>
    <property type="match status" value="1"/>
</dbReference>
<keyword evidence="2" id="KW-1185">Reference proteome</keyword>